<sequence length="994" mass="112349">MASVREEEPPLTHAENEEFLRMLRKAGRRMGREDPQKVEIVFEDVSVEAELPAGERLPPTLPNAMVNGVKIAASTRSPSGRCRDASASERDDSVLSGRLQPQLRTCKHGRRGDEGKGPAKIGGEKTDTVNAVFTIGSASRWLKKDTAHICAPRKKVFKILDGVSGTIRSSRMTLVLGAPGSGKTTFLKTLAGKLDSSLKFNGTVLYNGETCSSIPHFFCAYVGQHDLHHAEMTVRETINFASNLLGASNEFEVLGDELQKDIYDSNEGCKELFAKATKLGQGNNLKVNYILKILGLSDCADTIVGDELRRGISGGQKKRTTIDDIKHDRRVFQAADPQIIFRWAIFKACFLREVLLARRNSPIHIFKAVQITFLAFVLGTLFFRTEMDHNTVIDGNKYMGALFMSISVVNFNGMTELTMTVKRLPVFYKQRELLGLPGWAILCSIFLINIPMSLMETGLWTCSTYYTIGYAPSPVRFFQQLLVFFAMHQISMSLYRFLASLGRTQVMANLLGTEALIAIIILGGFIVSQDDLQPWLQWGSWVSPFTYSLNAVALNEFLDKRWSTVFHYENVHTIGEAILKVRGLINEWHWYWVCVGVLFGFSVVFNILSIFALELLLMKRGGQLIYSGTLGPMSSNLIKYFEAIPGVPCIKDGQNPAAWVLDISSHAMEYVTGADYSEIYRNSSLHKENMDLVGELSKPRENQNDLHFPPNYWQNFKSQCMACVWKQNCSFWKNPELNVARFMYTFGVSITFGVVFWQIGSTIKEEQDVLNILGIAFTSALFLGFVNCCTLQPIVVMERVVFYRERSSGMYSSMAYVIAQIAAEIPYMLVQVFIFSAVVYPMVGFQQDITKFFWFVLYVTLSFMDFTLYGVMVVSLTPNQEIAAALSFFIFVIWNIFSGFIIPRKMIPAWWRWMYWADPAAWTVYGLMLSQLGDRMELIQVPGQPDQPVSEFLREYLGLQDKYFALVTALHIGLITVFGVVFCISIKYVKFHRR</sequence>
<dbReference type="Proteomes" id="UP000324897">
    <property type="component" value="Chromosome 3"/>
</dbReference>
<feature type="region of interest" description="Disordered" evidence="6">
    <location>
        <begin position="75"/>
        <end position="95"/>
    </location>
</feature>
<dbReference type="Gramene" id="TVU11154">
    <property type="protein sequence ID" value="TVU11154"/>
    <property type="gene ID" value="EJB05_44721"/>
</dbReference>
<comment type="caution">
    <text evidence="9">The sequence shown here is derived from an EMBL/GenBank/DDBJ whole genome shotgun (WGS) entry which is preliminary data.</text>
</comment>
<dbReference type="InterPro" id="IPR003439">
    <property type="entry name" value="ABC_transporter-like_ATP-bd"/>
</dbReference>
<keyword evidence="2" id="KW-0813">Transport</keyword>
<feature type="transmembrane region" description="Helical" evidence="7">
    <location>
        <begin position="510"/>
        <end position="528"/>
    </location>
</feature>
<dbReference type="Pfam" id="PF08370">
    <property type="entry name" value="PDR_assoc"/>
    <property type="match status" value="1"/>
</dbReference>
<feature type="transmembrane region" description="Helical" evidence="7">
    <location>
        <begin position="365"/>
        <end position="383"/>
    </location>
</feature>
<feature type="transmembrane region" description="Helical" evidence="7">
    <location>
        <begin position="963"/>
        <end position="989"/>
    </location>
</feature>
<name>A0A5J9TIM6_9POAL</name>
<feature type="transmembrane region" description="Helical" evidence="7">
    <location>
        <begin position="433"/>
        <end position="450"/>
    </location>
</feature>
<feature type="transmembrane region" description="Helical" evidence="7">
    <location>
        <begin position="590"/>
        <end position="617"/>
    </location>
</feature>
<dbReference type="Pfam" id="PF00005">
    <property type="entry name" value="ABC_tran"/>
    <property type="match status" value="1"/>
</dbReference>
<feature type="transmembrane region" description="Helical" evidence="7">
    <location>
        <begin position="882"/>
        <end position="902"/>
    </location>
</feature>
<dbReference type="GO" id="GO:0016887">
    <property type="term" value="F:ATP hydrolysis activity"/>
    <property type="evidence" value="ECO:0007669"/>
    <property type="project" value="InterPro"/>
</dbReference>
<dbReference type="OrthoDB" id="66620at2759"/>
<keyword evidence="4 7" id="KW-1133">Transmembrane helix</keyword>
<evidence type="ECO:0000313" key="9">
    <source>
        <dbReference type="EMBL" id="TVU11154.1"/>
    </source>
</evidence>
<dbReference type="InterPro" id="IPR013581">
    <property type="entry name" value="PDR_assoc"/>
</dbReference>
<reference evidence="9 10" key="1">
    <citation type="journal article" date="2019" name="Sci. Rep.">
        <title>A high-quality genome of Eragrostis curvula grass provides insights into Poaceae evolution and supports new strategies to enhance forage quality.</title>
        <authorList>
            <person name="Carballo J."/>
            <person name="Santos B.A.C.M."/>
            <person name="Zappacosta D."/>
            <person name="Garbus I."/>
            <person name="Selva J.P."/>
            <person name="Gallo C.A."/>
            <person name="Diaz A."/>
            <person name="Albertini E."/>
            <person name="Caccamo M."/>
            <person name="Echenique V."/>
        </authorList>
    </citation>
    <scope>NUCLEOTIDE SEQUENCE [LARGE SCALE GENOMIC DNA]</scope>
    <source>
        <strain evidence="10">cv. Victoria</strain>
        <tissue evidence="9">Leaf</tissue>
    </source>
</reference>
<dbReference type="SUPFAM" id="SSF52540">
    <property type="entry name" value="P-loop containing nucleoside triphosphate hydrolases"/>
    <property type="match status" value="1"/>
</dbReference>
<evidence type="ECO:0000256" key="2">
    <source>
        <dbReference type="ARBA" id="ARBA00022448"/>
    </source>
</evidence>
<evidence type="ECO:0000256" key="5">
    <source>
        <dbReference type="ARBA" id="ARBA00023136"/>
    </source>
</evidence>
<dbReference type="GO" id="GO:0005886">
    <property type="term" value="C:plasma membrane"/>
    <property type="evidence" value="ECO:0007669"/>
    <property type="project" value="UniProtKB-ARBA"/>
</dbReference>
<evidence type="ECO:0000256" key="1">
    <source>
        <dbReference type="ARBA" id="ARBA00004141"/>
    </source>
</evidence>
<evidence type="ECO:0000259" key="8">
    <source>
        <dbReference type="PROSITE" id="PS50893"/>
    </source>
</evidence>
<dbReference type="InterPro" id="IPR013525">
    <property type="entry name" value="ABC2_TM"/>
</dbReference>
<evidence type="ECO:0000256" key="6">
    <source>
        <dbReference type="SAM" id="MobiDB-lite"/>
    </source>
</evidence>
<evidence type="ECO:0000313" key="10">
    <source>
        <dbReference type="Proteomes" id="UP000324897"/>
    </source>
</evidence>
<protein>
    <recommendedName>
        <fullName evidence="8">ABC transporter domain-containing protein</fullName>
    </recommendedName>
</protein>
<dbReference type="PROSITE" id="PS50893">
    <property type="entry name" value="ABC_TRANSPORTER_2"/>
    <property type="match status" value="1"/>
</dbReference>
<keyword evidence="3 7" id="KW-0812">Transmembrane</keyword>
<keyword evidence="5 7" id="KW-0472">Membrane</keyword>
<feature type="transmembrane region" description="Helical" evidence="7">
    <location>
        <begin position="477"/>
        <end position="498"/>
    </location>
</feature>
<evidence type="ECO:0000256" key="7">
    <source>
        <dbReference type="SAM" id="Phobius"/>
    </source>
</evidence>
<dbReference type="AlphaFoldDB" id="A0A5J9TIM6"/>
<feature type="transmembrane region" description="Helical" evidence="7">
    <location>
        <begin position="398"/>
        <end position="421"/>
    </location>
</feature>
<feature type="transmembrane region" description="Helical" evidence="7">
    <location>
        <begin position="772"/>
        <end position="796"/>
    </location>
</feature>
<evidence type="ECO:0000256" key="3">
    <source>
        <dbReference type="ARBA" id="ARBA00022692"/>
    </source>
</evidence>
<dbReference type="EMBL" id="RWGY01000039">
    <property type="protein sequence ID" value="TVU11154.1"/>
    <property type="molecule type" value="Genomic_DNA"/>
</dbReference>
<dbReference type="GO" id="GO:0140359">
    <property type="term" value="F:ABC-type transporter activity"/>
    <property type="evidence" value="ECO:0007669"/>
    <property type="project" value="InterPro"/>
</dbReference>
<proteinExistence type="predicted"/>
<feature type="transmembrane region" description="Helical" evidence="7">
    <location>
        <begin position="817"/>
        <end position="840"/>
    </location>
</feature>
<feature type="domain" description="ABC transporter" evidence="8">
    <location>
        <begin position="142"/>
        <end position="420"/>
    </location>
</feature>
<keyword evidence="10" id="KW-1185">Reference proteome</keyword>
<feature type="transmembrane region" description="Helical" evidence="7">
    <location>
        <begin position="852"/>
        <end position="875"/>
    </location>
</feature>
<dbReference type="Gene3D" id="3.40.50.300">
    <property type="entry name" value="P-loop containing nucleotide triphosphate hydrolases"/>
    <property type="match status" value="1"/>
</dbReference>
<feature type="compositionally biased region" description="Basic and acidic residues" evidence="6">
    <location>
        <begin position="81"/>
        <end position="93"/>
    </location>
</feature>
<dbReference type="Pfam" id="PF01061">
    <property type="entry name" value="ABC2_membrane"/>
    <property type="match status" value="2"/>
</dbReference>
<feature type="transmembrane region" description="Helical" evidence="7">
    <location>
        <begin position="742"/>
        <end position="760"/>
    </location>
</feature>
<accession>A0A5J9TIM6</accession>
<dbReference type="PANTHER" id="PTHR19241">
    <property type="entry name" value="ATP-BINDING CASSETTE TRANSPORTER"/>
    <property type="match status" value="1"/>
</dbReference>
<gene>
    <name evidence="9" type="ORF">EJB05_44721</name>
</gene>
<organism evidence="9 10">
    <name type="scientific">Eragrostis curvula</name>
    <name type="common">weeping love grass</name>
    <dbReference type="NCBI Taxonomy" id="38414"/>
    <lineage>
        <taxon>Eukaryota</taxon>
        <taxon>Viridiplantae</taxon>
        <taxon>Streptophyta</taxon>
        <taxon>Embryophyta</taxon>
        <taxon>Tracheophyta</taxon>
        <taxon>Spermatophyta</taxon>
        <taxon>Magnoliopsida</taxon>
        <taxon>Liliopsida</taxon>
        <taxon>Poales</taxon>
        <taxon>Poaceae</taxon>
        <taxon>PACMAD clade</taxon>
        <taxon>Chloridoideae</taxon>
        <taxon>Eragrostideae</taxon>
        <taxon>Eragrostidinae</taxon>
        <taxon>Eragrostis</taxon>
    </lineage>
</organism>
<evidence type="ECO:0000256" key="4">
    <source>
        <dbReference type="ARBA" id="ARBA00022989"/>
    </source>
</evidence>
<dbReference type="InterPro" id="IPR027417">
    <property type="entry name" value="P-loop_NTPase"/>
</dbReference>
<comment type="subcellular location">
    <subcellularLocation>
        <location evidence="1">Membrane</location>
        <topology evidence="1">Multi-pass membrane protein</topology>
    </subcellularLocation>
</comment>
<dbReference type="GO" id="GO:0005524">
    <property type="term" value="F:ATP binding"/>
    <property type="evidence" value="ECO:0007669"/>
    <property type="project" value="InterPro"/>
</dbReference>